<keyword evidence="2" id="KW-1185">Reference proteome</keyword>
<dbReference type="EMBL" id="SMRP01000003">
    <property type="protein sequence ID" value="TDG24455.1"/>
    <property type="molecule type" value="Genomic_DNA"/>
</dbReference>
<accession>A0A4R5MC06</accession>
<dbReference type="OrthoDB" id="9033880at2"/>
<protein>
    <submittedName>
        <fullName evidence="1">Uncharacterized protein</fullName>
    </submittedName>
</protein>
<gene>
    <name evidence="1" type="ORF">EYW47_07775</name>
</gene>
<evidence type="ECO:0000313" key="2">
    <source>
        <dbReference type="Proteomes" id="UP000295722"/>
    </source>
</evidence>
<sequence>MATNSPNGIQPGSAPGNWSVVNRPALYKSHPKNILFDIPCPRRRWCRARRSLISLQVLAAARHAQRPGSGACADARTVLRSRGCALVPHQLVHARGRQAGSVEGFLGSGARRV</sequence>
<evidence type="ECO:0000313" key="1">
    <source>
        <dbReference type="EMBL" id="TDG24455.1"/>
    </source>
</evidence>
<dbReference type="AlphaFoldDB" id="A0A4R5MC06"/>
<comment type="caution">
    <text evidence="1">The sequence shown here is derived from an EMBL/GenBank/DDBJ whole genome shotgun (WGS) entry which is preliminary data.</text>
</comment>
<organism evidence="1 2">
    <name type="scientific">Paraburkholderia silviterrae</name>
    <dbReference type="NCBI Taxonomy" id="2528715"/>
    <lineage>
        <taxon>Bacteria</taxon>
        <taxon>Pseudomonadati</taxon>
        <taxon>Pseudomonadota</taxon>
        <taxon>Betaproteobacteria</taxon>
        <taxon>Burkholderiales</taxon>
        <taxon>Burkholderiaceae</taxon>
        <taxon>Paraburkholderia</taxon>
    </lineage>
</organism>
<name>A0A4R5MC06_9BURK</name>
<dbReference type="Proteomes" id="UP000295722">
    <property type="component" value="Unassembled WGS sequence"/>
</dbReference>
<proteinExistence type="predicted"/>
<reference evidence="1 2" key="1">
    <citation type="submission" date="2019-03" db="EMBL/GenBank/DDBJ databases">
        <title>Paraburkholderia sp. 4M-K11, isolated from subtropical forest soil.</title>
        <authorList>
            <person name="Gao Z.-H."/>
            <person name="Qiu L.-H."/>
        </authorList>
    </citation>
    <scope>NUCLEOTIDE SEQUENCE [LARGE SCALE GENOMIC DNA]</scope>
    <source>
        <strain evidence="1 2">4M-K11</strain>
    </source>
</reference>